<reference evidence="3" key="1">
    <citation type="submission" date="2017-02" db="EMBL/GenBank/DDBJ databases">
        <authorList>
            <person name="Varghese N."/>
            <person name="Submissions S."/>
        </authorList>
    </citation>
    <scope>NUCLEOTIDE SEQUENCE [LARGE SCALE GENOMIC DNA]</scope>
    <source>
        <strain evidence="3">UM2</strain>
    </source>
</reference>
<dbReference type="EMBL" id="FUYM01000010">
    <property type="protein sequence ID" value="SKB97771.1"/>
    <property type="molecule type" value="Genomic_DNA"/>
</dbReference>
<evidence type="ECO:0000256" key="1">
    <source>
        <dbReference type="SAM" id="MobiDB-lite"/>
    </source>
</evidence>
<protein>
    <submittedName>
        <fullName evidence="2">Uncharacterized protein</fullName>
    </submittedName>
</protein>
<organism evidence="2 3">
    <name type="scientific">Rhizorhabdus histidinilytica</name>
    <dbReference type="NCBI Taxonomy" id="439228"/>
    <lineage>
        <taxon>Bacteria</taxon>
        <taxon>Pseudomonadati</taxon>
        <taxon>Pseudomonadota</taxon>
        <taxon>Alphaproteobacteria</taxon>
        <taxon>Sphingomonadales</taxon>
        <taxon>Sphingomonadaceae</taxon>
        <taxon>Rhizorhabdus</taxon>
    </lineage>
</organism>
<dbReference type="Proteomes" id="UP000189818">
    <property type="component" value="Unassembled WGS sequence"/>
</dbReference>
<feature type="region of interest" description="Disordered" evidence="1">
    <location>
        <begin position="59"/>
        <end position="91"/>
    </location>
</feature>
<dbReference type="AlphaFoldDB" id="A0A1T5FNN9"/>
<accession>A0A1T5FNN9</accession>
<sequence>MPCRMLTPDPVTVIGPVGNRFRAAMAGERDGPAAAAAMGHTTMSVRHPGVHDEADGVRPRVEQDRADPQVPPQLPTGEARAAAPPPPHASLFSDRRHVERCVARAGAGRQRQNRSTFGALCQHPGKLRAWITLSRVRWHPMLREYQLYCGPSAPSVHFRTSPARALSRGRPACHVPSAIETPHADWPCWFHGAASGAARVRGRHG</sequence>
<dbReference type="STRING" id="439228.SAMN06295920_11088"/>
<name>A0A1T5FNN9_9SPHN</name>
<proteinExistence type="predicted"/>
<gene>
    <name evidence="2" type="ORF">SAMN06295920_11088</name>
</gene>
<evidence type="ECO:0000313" key="3">
    <source>
        <dbReference type="Proteomes" id="UP000189818"/>
    </source>
</evidence>
<evidence type="ECO:0000313" key="2">
    <source>
        <dbReference type="EMBL" id="SKB97771.1"/>
    </source>
</evidence>
<keyword evidence="3" id="KW-1185">Reference proteome</keyword>